<organism evidence="11 12">
    <name type="scientific">Patella caerulea</name>
    <name type="common">Rayed Mediterranean limpet</name>
    <dbReference type="NCBI Taxonomy" id="87958"/>
    <lineage>
        <taxon>Eukaryota</taxon>
        <taxon>Metazoa</taxon>
        <taxon>Spiralia</taxon>
        <taxon>Lophotrochozoa</taxon>
        <taxon>Mollusca</taxon>
        <taxon>Gastropoda</taxon>
        <taxon>Patellogastropoda</taxon>
        <taxon>Patelloidea</taxon>
        <taxon>Patellidae</taxon>
        <taxon>Patella</taxon>
    </lineage>
</organism>
<evidence type="ECO:0000259" key="10">
    <source>
        <dbReference type="PROSITE" id="PS50262"/>
    </source>
</evidence>
<keyword evidence="12" id="KW-1185">Reference proteome</keyword>
<evidence type="ECO:0000256" key="5">
    <source>
        <dbReference type="ARBA" id="ARBA00023040"/>
    </source>
</evidence>
<evidence type="ECO:0000256" key="7">
    <source>
        <dbReference type="ARBA" id="ARBA00023170"/>
    </source>
</evidence>
<name>A0AAN8J869_PATCE</name>
<evidence type="ECO:0000256" key="4">
    <source>
        <dbReference type="ARBA" id="ARBA00022989"/>
    </source>
</evidence>
<comment type="subcellular location">
    <subcellularLocation>
        <location evidence="1">Cell membrane</location>
        <topology evidence="1">Multi-pass membrane protein</topology>
    </subcellularLocation>
</comment>
<dbReference type="EMBL" id="JAZGQO010000014">
    <property type="protein sequence ID" value="KAK6170299.1"/>
    <property type="molecule type" value="Genomic_DNA"/>
</dbReference>
<keyword evidence="8" id="KW-0807">Transducer</keyword>
<dbReference type="PANTHER" id="PTHR24249">
    <property type="entry name" value="HISTAMINE RECEPTOR-RELATED G-PROTEIN COUPLED RECEPTOR"/>
    <property type="match status" value="1"/>
</dbReference>
<dbReference type="AlphaFoldDB" id="A0AAN8J869"/>
<keyword evidence="6 9" id="KW-0472">Membrane</keyword>
<dbReference type="Gene3D" id="1.20.1070.10">
    <property type="entry name" value="Rhodopsin 7-helix transmembrane proteins"/>
    <property type="match status" value="1"/>
</dbReference>
<evidence type="ECO:0000256" key="8">
    <source>
        <dbReference type="ARBA" id="ARBA00023224"/>
    </source>
</evidence>
<feature type="transmembrane region" description="Helical" evidence="9">
    <location>
        <begin position="272"/>
        <end position="291"/>
    </location>
</feature>
<keyword evidence="4 9" id="KW-1133">Transmembrane helix</keyword>
<dbReference type="InterPro" id="IPR050569">
    <property type="entry name" value="TAAR"/>
</dbReference>
<dbReference type="CDD" id="cd00637">
    <property type="entry name" value="7tm_classA_rhodopsin-like"/>
    <property type="match status" value="1"/>
</dbReference>
<evidence type="ECO:0000256" key="3">
    <source>
        <dbReference type="ARBA" id="ARBA00022692"/>
    </source>
</evidence>
<sequence>MLDVNSSEISVSSEISTYNIVLGIVDLIQAIFICAGNLLTIIAVYKTPSLRKIPNMHVVCLAIADFLSGVILFYEFLLRLTALRLEKNIYLCLSVYVGLYITVYESVLCMSLLTFDRFLYICHPFKYERFVTARSTKVSIIISWILAIVYGFSPMMFYSSDNTECTYGVIPKEFHYYGKGIAFFVPLGFCLGLHSYILKVAVTQQRKLRKTLNLPLTLNIKRKPAVTPFTNYLKIMRMFLLVYCLFFICWCPWVISSILRETHDISDRVMDLLALLGMCNSGFNFVIYVLLNKDFRKTFRKMFAFKTNISSIFSGTTPPITTSERL</sequence>
<dbReference type="Pfam" id="PF00001">
    <property type="entry name" value="7tm_1"/>
    <property type="match status" value="1"/>
</dbReference>
<evidence type="ECO:0000313" key="11">
    <source>
        <dbReference type="EMBL" id="KAK6170299.1"/>
    </source>
</evidence>
<dbReference type="SUPFAM" id="SSF81321">
    <property type="entry name" value="Family A G protein-coupled receptor-like"/>
    <property type="match status" value="1"/>
</dbReference>
<accession>A0AAN8J869</accession>
<dbReference type="InterPro" id="IPR000276">
    <property type="entry name" value="GPCR_Rhodpsn"/>
</dbReference>
<feature type="domain" description="G-protein coupled receptors family 1 profile" evidence="10">
    <location>
        <begin position="36"/>
        <end position="288"/>
    </location>
</feature>
<evidence type="ECO:0000256" key="2">
    <source>
        <dbReference type="ARBA" id="ARBA00022475"/>
    </source>
</evidence>
<dbReference type="SMART" id="SM01381">
    <property type="entry name" value="7TM_GPCR_Srsx"/>
    <property type="match status" value="1"/>
</dbReference>
<feature type="transmembrane region" description="Helical" evidence="9">
    <location>
        <begin position="140"/>
        <end position="160"/>
    </location>
</feature>
<feature type="transmembrane region" description="Helical" evidence="9">
    <location>
        <begin position="20"/>
        <end position="45"/>
    </location>
</feature>
<evidence type="ECO:0000256" key="1">
    <source>
        <dbReference type="ARBA" id="ARBA00004651"/>
    </source>
</evidence>
<keyword evidence="5" id="KW-0297">G-protein coupled receptor</keyword>
<dbReference type="InterPro" id="IPR017452">
    <property type="entry name" value="GPCR_Rhodpsn_7TM"/>
</dbReference>
<dbReference type="GO" id="GO:0005886">
    <property type="term" value="C:plasma membrane"/>
    <property type="evidence" value="ECO:0007669"/>
    <property type="project" value="UniProtKB-SubCell"/>
</dbReference>
<evidence type="ECO:0000256" key="9">
    <source>
        <dbReference type="SAM" id="Phobius"/>
    </source>
</evidence>
<feature type="transmembrane region" description="Helical" evidence="9">
    <location>
        <begin position="57"/>
        <end position="77"/>
    </location>
</feature>
<evidence type="ECO:0000313" key="12">
    <source>
        <dbReference type="Proteomes" id="UP001347796"/>
    </source>
</evidence>
<gene>
    <name evidence="11" type="ORF">SNE40_018720</name>
</gene>
<proteinExistence type="predicted"/>
<dbReference type="PRINTS" id="PR00237">
    <property type="entry name" value="GPCRRHODOPSN"/>
</dbReference>
<keyword evidence="7" id="KW-0675">Receptor</keyword>
<protein>
    <recommendedName>
        <fullName evidence="10">G-protein coupled receptors family 1 profile domain-containing protein</fullName>
    </recommendedName>
</protein>
<evidence type="ECO:0000256" key="6">
    <source>
        <dbReference type="ARBA" id="ARBA00023136"/>
    </source>
</evidence>
<keyword evidence="3 9" id="KW-0812">Transmembrane</keyword>
<keyword evidence="2" id="KW-1003">Cell membrane</keyword>
<dbReference type="PROSITE" id="PS50262">
    <property type="entry name" value="G_PROTEIN_RECEP_F1_2"/>
    <property type="match status" value="1"/>
</dbReference>
<feature type="transmembrane region" description="Helical" evidence="9">
    <location>
        <begin position="238"/>
        <end position="260"/>
    </location>
</feature>
<feature type="transmembrane region" description="Helical" evidence="9">
    <location>
        <begin position="97"/>
        <end position="119"/>
    </location>
</feature>
<feature type="transmembrane region" description="Helical" evidence="9">
    <location>
        <begin position="180"/>
        <end position="202"/>
    </location>
</feature>
<dbReference type="Proteomes" id="UP001347796">
    <property type="component" value="Unassembled WGS sequence"/>
</dbReference>
<dbReference type="GO" id="GO:0004930">
    <property type="term" value="F:G protein-coupled receptor activity"/>
    <property type="evidence" value="ECO:0007669"/>
    <property type="project" value="UniProtKB-KW"/>
</dbReference>
<comment type="caution">
    <text evidence="11">The sequence shown here is derived from an EMBL/GenBank/DDBJ whole genome shotgun (WGS) entry which is preliminary data.</text>
</comment>
<reference evidence="11 12" key="1">
    <citation type="submission" date="2024-01" db="EMBL/GenBank/DDBJ databases">
        <title>The genome of the rayed Mediterranean limpet Patella caerulea (Linnaeus, 1758).</title>
        <authorList>
            <person name="Anh-Thu Weber A."/>
            <person name="Halstead-Nussloch G."/>
        </authorList>
    </citation>
    <scope>NUCLEOTIDE SEQUENCE [LARGE SCALE GENOMIC DNA]</scope>
    <source>
        <strain evidence="11">AATW-2023a</strain>
        <tissue evidence="11">Whole specimen</tissue>
    </source>
</reference>